<dbReference type="GO" id="GO:0051256">
    <property type="term" value="P:mitotic spindle midzone assembly"/>
    <property type="evidence" value="ECO:0007669"/>
    <property type="project" value="TreeGrafter"/>
</dbReference>
<dbReference type="GO" id="GO:0005096">
    <property type="term" value="F:GTPase activator activity"/>
    <property type="evidence" value="ECO:0007669"/>
    <property type="project" value="TreeGrafter"/>
</dbReference>
<evidence type="ECO:0000313" key="1">
    <source>
        <dbReference type="EMBL" id="PIO70645.1"/>
    </source>
</evidence>
<keyword evidence="2" id="KW-1185">Reference proteome</keyword>
<dbReference type="AlphaFoldDB" id="A0A2G9UK75"/>
<dbReference type="GO" id="GO:0007266">
    <property type="term" value="P:Rho protein signal transduction"/>
    <property type="evidence" value="ECO:0007669"/>
    <property type="project" value="TreeGrafter"/>
</dbReference>
<dbReference type="PANTHER" id="PTHR46199">
    <property type="entry name" value="RAC GTPASE-ACTIVATING PROTEIN 1"/>
    <property type="match status" value="1"/>
</dbReference>
<dbReference type="GO" id="GO:0000281">
    <property type="term" value="P:mitotic cytokinesis"/>
    <property type="evidence" value="ECO:0007669"/>
    <property type="project" value="TreeGrafter"/>
</dbReference>
<evidence type="ECO:0008006" key="3">
    <source>
        <dbReference type="Google" id="ProtNLM"/>
    </source>
</evidence>
<accession>A0A2G9UK75</accession>
<gene>
    <name evidence="1" type="ORF">TELCIR_07495</name>
</gene>
<reference evidence="1 2" key="1">
    <citation type="submission" date="2015-09" db="EMBL/GenBank/DDBJ databases">
        <title>Draft genome of the parasitic nematode Teladorsagia circumcincta isolate WARC Sus (inbred).</title>
        <authorList>
            <person name="Mitreva M."/>
        </authorList>
    </citation>
    <scope>NUCLEOTIDE SEQUENCE [LARGE SCALE GENOMIC DNA]</scope>
    <source>
        <strain evidence="1 2">S</strain>
    </source>
</reference>
<dbReference type="SUPFAM" id="SSF48350">
    <property type="entry name" value="GTPase activation domain, GAP"/>
    <property type="match status" value="1"/>
</dbReference>
<dbReference type="Proteomes" id="UP000230423">
    <property type="component" value="Unassembled WGS sequence"/>
</dbReference>
<dbReference type="GO" id="GO:0051233">
    <property type="term" value="C:spindle midzone"/>
    <property type="evidence" value="ECO:0007669"/>
    <property type="project" value="TreeGrafter"/>
</dbReference>
<dbReference type="InterPro" id="IPR008936">
    <property type="entry name" value="Rho_GTPase_activation_prot"/>
</dbReference>
<organism evidence="1 2">
    <name type="scientific">Teladorsagia circumcincta</name>
    <name type="common">Brown stomach worm</name>
    <name type="synonym">Ostertagia circumcincta</name>
    <dbReference type="NCBI Taxonomy" id="45464"/>
    <lineage>
        <taxon>Eukaryota</taxon>
        <taxon>Metazoa</taxon>
        <taxon>Ecdysozoa</taxon>
        <taxon>Nematoda</taxon>
        <taxon>Chromadorea</taxon>
        <taxon>Rhabditida</taxon>
        <taxon>Rhabditina</taxon>
        <taxon>Rhabditomorpha</taxon>
        <taxon>Strongyloidea</taxon>
        <taxon>Trichostrongylidae</taxon>
        <taxon>Teladorsagia</taxon>
    </lineage>
</organism>
<protein>
    <recommendedName>
        <fullName evidence="3">Rho-GAP domain-containing protein</fullName>
    </recommendedName>
</protein>
<proteinExistence type="predicted"/>
<dbReference type="Gene3D" id="1.10.555.10">
    <property type="entry name" value="Rho GTPase activation protein"/>
    <property type="match status" value="1"/>
</dbReference>
<dbReference type="GO" id="GO:0030496">
    <property type="term" value="C:midbody"/>
    <property type="evidence" value="ECO:0007669"/>
    <property type="project" value="TreeGrafter"/>
</dbReference>
<name>A0A2G9UK75_TELCI</name>
<dbReference type="PANTHER" id="PTHR46199:SF3">
    <property type="entry name" value="RAC GTPASE-ACTIVATING PROTEIN 1"/>
    <property type="match status" value="1"/>
</dbReference>
<sequence>MIAYPIIYCVVDLENRGLSREGLYRVPGRKDHVEALKDVNKMSAENIARCMAIPIMGQTAYPRGDIHIASSDAREKERCVLQMLRMSSTLCAPVKEIAFIVSRHLGFGTLGGLGATEIVLEFEVAVVLRVSKTT</sequence>
<dbReference type="GO" id="GO:0032154">
    <property type="term" value="C:cleavage furrow"/>
    <property type="evidence" value="ECO:0007669"/>
    <property type="project" value="TreeGrafter"/>
</dbReference>
<dbReference type="EMBL" id="KZ346200">
    <property type="protein sequence ID" value="PIO70645.1"/>
    <property type="molecule type" value="Genomic_DNA"/>
</dbReference>
<dbReference type="GO" id="GO:0097149">
    <property type="term" value="C:centralspindlin complex"/>
    <property type="evidence" value="ECO:0007669"/>
    <property type="project" value="TreeGrafter"/>
</dbReference>
<dbReference type="GO" id="GO:0005634">
    <property type="term" value="C:nucleus"/>
    <property type="evidence" value="ECO:0007669"/>
    <property type="project" value="TreeGrafter"/>
</dbReference>
<dbReference type="OrthoDB" id="2218807at2759"/>
<evidence type="ECO:0000313" key="2">
    <source>
        <dbReference type="Proteomes" id="UP000230423"/>
    </source>
</evidence>